<feature type="transmembrane region" description="Helical" evidence="1">
    <location>
        <begin position="69"/>
        <end position="96"/>
    </location>
</feature>
<dbReference type="EMBL" id="RQZC01000001">
    <property type="protein sequence ID" value="RRD30753.1"/>
    <property type="molecule type" value="Genomic_DNA"/>
</dbReference>
<feature type="transmembrane region" description="Helical" evidence="1">
    <location>
        <begin position="41"/>
        <end position="62"/>
    </location>
</feature>
<accession>A0A3P1VE14</accession>
<comment type="caution">
    <text evidence="2">The sequence shown here is derived from an EMBL/GenBank/DDBJ whole genome shotgun (WGS) entry which is preliminary data.</text>
</comment>
<evidence type="ECO:0000313" key="2">
    <source>
        <dbReference type="EMBL" id="RRD30753.1"/>
    </source>
</evidence>
<gene>
    <name evidence="2" type="ORF">EII10_01150</name>
</gene>
<name>A0A3P1VE14_9ACTO</name>
<keyword evidence="1" id="KW-1133">Transmembrane helix</keyword>
<dbReference type="RefSeq" id="WP_124932665.1">
    <property type="nucleotide sequence ID" value="NZ_JAGFOU010000008.1"/>
</dbReference>
<evidence type="ECO:0000256" key="1">
    <source>
        <dbReference type="SAM" id="Phobius"/>
    </source>
</evidence>
<sequence length="158" mass="15923">MILTVLAVLLLGWGTHALLTSVHIVAHLLSGAPLFSRAAAMVIAGGALTALCAVICSVIAVVRARPRAVAASLLVGSLILPAGAAVTGLSLGAAALKAQTLAEASAAAGRIDPAAVEALLTRAQGLGIEVPWSEELLDILRQAEQSLPDPERTEQEAG</sequence>
<keyword evidence="3" id="KW-1185">Reference proteome</keyword>
<proteinExistence type="predicted"/>
<reference evidence="2 3" key="1">
    <citation type="submission" date="2018-11" db="EMBL/GenBank/DDBJ databases">
        <title>Genomes From Bacteria Associated with the Canine Oral Cavity: a Test Case for Automated Genome-Based Taxonomic Assignment.</title>
        <authorList>
            <person name="Coil D.A."/>
            <person name="Jospin G."/>
            <person name="Darling A.E."/>
            <person name="Wallis C."/>
            <person name="Davis I.J."/>
            <person name="Harris S."/>
            <person name="Eisen J.A."/>
            <person name="Holcombe L.J."/>
            <person name="O'Flynn C."/>
        </authorList>
    </citation>
    <scope>NUCLEOTIDE SEQUENCE [LARGE SCALE GENOMIC DNA]</scope>
    <source>
        <strain evidence="2 3">OH5050</strain>
    </source>
</reference>
<protein>
    <submittedName>
        <fullName evidence="2">Uncharacterized protein</fullName>
    </submittedName>
</protein>
<dbReference type="Proteomes" id="UP000271272">
    <property type="component" value="Unassembled WGS sequence"/>
</dbReference>
<keyword evidence="1" id="KW-0812">Transmembrane</keyword>
<dbReference type="OrthoDB" id="3259797at2"/>
<evidence type="ECO:0000313" key="3">
    <source>
        <dbReference type="Proteomes" id="UP000271272"/>
    </source>
</evidence>
<dbReference type="AlphaFoldDB" id="A0A3P1VE14"/>
<organism evidence="2 3">
    <name type="scientific">Actinomyces bowdenii</name>
    <dbReference type="NCBI Taxonomy" id="131109"/>
    <lineage>
        <taxon>Bacteria</taxon>
        <taxon>Bacillati</taxon>
        <taxon>Actinomycetota</taxon>
        <taxon>Actinomycetes</taxon>
        <taxon>Actinomycetales</taxon>
        <taxon>Actinomycetaceae</taxon>
        <taxon>Actinomyces</taxon>
    </lineage>
</organism>
<keyword evidence="1" id="KW-0472">Membrane</keyword>